<dbReference type="AlphaFoldDB" id="A0A9D1MCS2"/>
<name>A0A9D1MCS2_9FIRM</name>
<evidence type="ECO:0000313" key="2">
    <source>
        <dbReference type="Proteomes" id="UP000824109"/>
    </source>
</evidence>
<dbReference type="EMBL" id="DVNB01000087">
    <property type="protein sequence ID" value="HIU57834.1"/>
    <property type="molecule type" value="Genomic_DNA"/>
</dbReference>
<protein>
    <submittedName>
        <fullName evidence="1">Uncharacterized protein</fullName>
    </submittedName>
</protein>
<evidence type="ECO:0000313" key="1">
    <source>
        <dbReference type="EMBL" id="HIU57834.1"/>
    </source>
</evidence>
<proteinExistence type="predicted"/>
<reference evidence="1" key="1">
    <citation type="submission" date="2020-10" db="EMBL/GenBank/DDBJ databases">
        <authorList>
            <person name="Gilroy R."/>
        </authorList>
    </citation>
    <scope>NUCLEOTIDE SEQUENCE</scope>
    <source>
        <strain evidence="1">USAMLcec3-3695</strain>
    </source>
</reference>
<reference evidence="1" key="2">
    <citation type="journal article" date="2021" name="PeerJ">
        <title>Extensive microbial diversity within the chicken gut microbiome revealed by metagenomics and culture.</title>
        <authorList>
            <person name="Gilroy R."/>
            <person name="Ravi A."/>
            <person name="Getino M."/>
            <person name="Pursley I."/>
            <person name="Horton D.L."/>
            <person name="Alikhan N.F."/>
            <person name="Baker D."/>
            <person name="Gharbi K."/>
            <person name="Hall N."/>
            <person name="Watson M."/>
            <person name="Adriaenssens E.M."/>
            <person name="Foster-Nyarko E."/>
            <person name="Jarju S."/>
            <person name="Secka A."/>
            <person name="Antonio M."/>
            <person name="Oren A."/>
            <person name="Chaudhuri R.R."/>
            <person name="La Ragione R."/>
            <person name="Hildebrand F."/>
            <person name="Pallen M.J."/>
        </authorList>
    </citation>
    <scope>NUCLEOTIDE SEQUENCE</scope>
    <source>
        <strain evidence="1">USAMLcec3-3695</strain>
    </source>
</reference>
<accession>A0A9D1MCS2</accession>
<sequence>MKVCEVVYDTATEEVYARMVKENPDRDVSLIVEQVTTSGTEFKLLQSTNESLTEGRDIVITGWIDPSFLSKNNDFYMQSIVKYVILSEKGQIGQSKAYDDDSDAPSIRADRTVMITPDKSIYDSAKNGYFEAKDLSAYGHIRLYLSPFVPLFRRSA</sequence>
<dbReference type="Proteomes" id="UP000824109">
    <property type="component" value="Unassembled WGS sequence"/>
</dbReference>
<gene>
    <name evidence="1" type="ORF">IAA61_08535</name>
</gene>
<comment type="caution">
    <text evidence="1">The sequence shown here is derived from an EMBL/GenBank/DDBJ whole genome shotgun (WGS) entry which is preliminary data.</text>
</comment>
<organism evidence="1 2">
    <name type="scientific">Candidatus Ornithomonoglobus merdipullorum</name>
    <dbReference type="NCBI Taxonomy" id="2840895"/>
    <lineage>
        <taxon>Bacteria</taxon>
        <taxon>Bacillati</taxon>
        <taxon>Bacillota</taxon>
        <taxon>Clostridia</taxon>
        <taxon>Candidatus Ornithomonoglobus</taxon>
    </lineage>
</organism>